<gene>
    <name evidence="1" type="ORF">C1H46_043641</name>
</gene>
<reference evidence="1 2" key="1">
    <citation type="journal article" date="2019" name="G3 (Bethesda)">
        <title>Sequencing of a Wild Apple (Malus baccata) Genome Unravels the Differences Between Cultivated and Wild Apple Species Regarding Disease Resistance and Cold Tolerance.</title>
        <authorList>
            <person name="Chen X."/>
        </authorList>
    </citation>
    <scope>NUCLEOTIDE SEQUENCE [LARGE SCALE GENOMIC DNA]</scope>
    <source>
        <strain evidence="2">cv. Shandingzi</strain>
        <tissue evidence="1">Leaves</tissue>
    </source>
</reference>
<protein>
    <submittedName>
        <fullName evidence="1">Uncharacterized protein</fullName>
    </submittedName>
</protein>
<keyword evidence="2" id="KW-1185">Reference proteome</keyword>
<proteinExistence type="predicted"/>
<dbReference type="EMBL" id="VIEB01001670">
    <property type="protein sequence ID" value="TQD70836.1"/>
    <property type="molecule type" value="Genomic_DNA"/>
</dbReference>
<organism evidence="1 2">
    <name type="scientific">Malus baccata</name>
    <name type="common">Siberian crab apple</name>
    <name type="synonym">Pyrus baccata</name>
    <dbReference type="NCBI Taxonomy" id="106549"/>
    <lineage>
        <taxon>Eukaryota</taxon>
        <taxon>Viridiplantae</taxon>
        <taxon>Streptophyta</taxon>
        <taxon>Embryophyta</taxon>
        <taxon>Tracheophyta</taxon>
        <taxon>Spermatophyta</taxon>
        <taxon>Magnoliopsida</taxon>
        <taxon>eudicotyledons</taxon>
        <taxon>Gunneridae</taxon>
        <taxon>Pentapetalae</taxon>
        <taxon>rosids</taxon>
        <taxon>fabids</taxon>
        <taxon>Rosales</taxon>
        <taxon>Rosaceae</taxon>
        <taxon>Amygdaloideae</taxon>
        <taxon>Maleae</taxon>
        <taxon>Malus</taxon>
    </lineage>
</organism>
<name>A0A540K9D1_MALBA</name>
<accession>A0A540K9D1</accession>
<evidence type="ECO:0000313" key="1">
    <source>
        <dbReference type="EMBL" id="TQD70836.1"/>
    </source>
</evidence>
<comment type="caution">
    <text evidence="1">The sequence shown here is derived from an EMBL/GenBank/DDBJ whole genome shotgun (WGS) entry which is preliminary data.</text>
</comment>
<dbReference type="AlphaFoldDB" id="A0A540K9D1"/>
<dbReference type="Proteomes" id="UP000315295">
    <property type="component" value="Unassembled WGS sequence"/>
</dbReference>
<sequence>MIGFLVFSTSYMEKIALCLAGAKWYVGANFSYMIDQRMRNPNGLHPTTVGCHVDGGDGFKQTRPKGCLVLYAENGKGKGKDEGGAVESGNHKSCSSILISLFVVCFLP</sequence>
<evidence type="ECO:0000313" key="2">
    <source>
        <dbReference type="Proteomes" id="UP000315295"/>
    </source>
</evidence>